<dbReference type="AlphaFoldDB" id="A0A7S2X5L1"/>
<keyword evidence="1" id="KW-0106">Calcium</keyword>
<sequence>MGDRLVSSTMSHRAESPTVEDYHTQGHYTFKNMDDVQDIMLKHLDSEMHKTVDQEDFKRMLHDAAGADVGEEEIERIFRIFDSNQDGILSHDDIVQFICNQHGKNRL</sequence>
<dbReference type="InterPro" id="IPR011992">
    <property type="entry name" value="EF-hand-dom_pair"/>
</dbReference>
<evidence type="ECO:0000256" key="2">
    <source>
        <dbReference type="SAM" id="MobiDB-lite"/>
    </source>
</evidence>
<organism evidence="4">
    <name type="scientific">Lotharella oceanica</name>
    <dbReference type="NCBI Taxonomy" id="641309"/>
    <lineage>
        <taxon>Eukaryota</taxon>
        <taxon>Sar</taxon>
        <taxon>Rhizaria</taxon>
        <taxon>Cercozoa</taxon>
        <taxon>Chlorarachniophyceae</taxon>
        <taxon>Lotharella</taxon>
    </lineage>
</organism>
<feature type="compositionally biased region" description="Polar residues" evidence="2">
    <location>
        <begin position="1"/>
        <end position="11"/>
    </location>
</feature>
<evidence type="ECO:0000256" key="1">
    <source>
        <dbReference type="ARBA" id="ARBA00022837"/>
    </source>
</evidence>
<reference evidence="4" key="1">
    <citation type="submission" date="2021-01" db="EMBL/GenBank/DDBJ databases">
        <authorList>
            <person name="Corre E."/>
            <person name="Pelletier E."/>
            <person name="Niang G."/>
            <person name="Scheremetjew M."/>
            <person name="Finn R."/>
            <person name="Kale V."/>
            <person name="Holt S."/>
            <person name="Cochrane G."/>
            <person name="Meng A."/>
            <person name="Brown T."/>
            <person name="Cohen L."/>
        </authorList>
    </citation>
    <scope>NUCLEOTIDE SEQUENCE</scope>
    <source>
        <strain evidence="4">CCMP622</strain>
    </source>
</reference>
<name>A0A7S2X5L1_9EUKA</name>
<evidence type="ECO:0000259" key="3">
    <source>
        <dbReference type="PROSITE" id="PS50222"/>
    </source>
</evidence>
<dbReference type="EMBL" id="HBHP01000067">
    <property type="protein sequence ID" value="CAD9743799.1"/>
    <property type="molecule type" value="Transcribed_RNA"/>
</dbReference>
<dbReference type="InterPro" id="IPR018247">
    <property type="entry name" value="EF_Hand_1_Ca_BS"/>
</dbReference>
<dbReference type="PROSITE" id="PS00018">
    <property type="entry name" value="EF_HAND_1"/>
    <property type="match status" value="1"/>
</dbReference>
<dbReference type="Pfam" id="PF13499">
    <property type="entry name" value="EF-hand_7"/>
    <property type="match status" value="1"/>
</dbReference>
<dbReference type="PROSITE" id="PS50222">
    <property type="entry name" value="EF_HAND_2"/>
    <property type="match status" value="1"/>
</dbReference>
<feature type="domain" description="EF-hand" evidence="3">
    <location>
        <begin position="69"/>
        <end position="104"/>
    </location>
</feature>
<dbReference type="SUPFAM" id="SSF47473">
    <property type="entry name" value="EF-hand"/>
    <property type="match status" value="1"/>
</dbReference>
<proteinExistence type="predicted"/>
<feature type="region of interest" description="Disordered" evidence="2">
    <location>
        <begin position="1"/>
        <end position="20"/>
    </location>
</feature>
<evidence type="ECO:0000313" key="4">
    <source>
        <dbReference type="EMBL" id="CAD9743799.1"/>
    </source>
</evidence>
<dbReference type="Gene3D" id="1.10.238.10">
    <property type="entry name" value="EF-hand"/>
    <property type="match status" value="1"/>
</dbReference>
<dbReference type="GO" id="GO:0005509">
    <property type="term" value="F:calcium ion binding"/>
    <property type="evidence" value="ECO:0007669"/>
    <property type="project" value="InterPro"/>
</dbReference>
<dbReference type="InterPro" id="IPR002048">
    <property type="entry name" value="EF_hand_dom"/>
</dbReference>
<protein>
    <recommendedName>
        <fullName evidence="3">EF-hand domain-containing protein</fullName>
    </recommendedName>
</protein>
<accession>A0A7S2X5L1</accession>
<gene>
    <name evidence="4" type="ORF">LSP00402_LOCUS49</name>
</gene>